<comment type="caution">
    <text evidence="2">The sequence shown here is derived from an EMBL/GenBank/DDBJ whole genome shotgun (WGS) entry which is preliminary data.</text>
</comment>
<dbReference type="EMBL" id="PGGC01000022">
    <property type="protein sequence ID" value="PJG60239.1"/>
    <property type="molecule type" value="Genomic_DNA"/>
</dbReference>
<sequence length="68" mass="7409">MKAMYDRPAGMPDKSGRNSTRHDANRLTIARTIPNIAGNTPAMPLHDAHSGGFFMPDIPPVTMSWGCQ</sequence>
<feature type="region of interest" description="Disordered" evidence="1">
    <location>
        <begin position="1"/>
        <end position="25"/>
    </location>
</feature>
<feature type="compositionally biased region" description="Basic and acidic residues" evidence="1">
    <location>
        <begin position="14"/>
        <end position="25"/>
    </location>
</feature>
<accession>A0A2H9U8D5</accession>
<dbReference type="AlphaFoldDB" id="A0A2H9U8D5"/>
<evidence type="ECO:0000313" key="3">
    <source>
        <dbReference type="Proteomes" id="UP000235861"/>
    </source>
</evidence>
<evidence type="ECO:0000256" key="1">
    <source>
        <dbReference type="SAM" id="MobiDB-lite"/>
    </source>
</evidence>
<reference evidence="2 3" key="1">
    <citation type="submission" date="2017-11" db="EMBL/GenBank/DDBJ databases">
        <title>Draft genome sequence of environmental isolate Aeromonas cavernicola sp. nov. MDC 2508.</title>
        <authorList>
            <person name="Colston S.M."/>
            <person name="Navarro A."/>
            <person name="Martinez-Murcia A.J."/>
            <person name="Graf J."/>
        </authorList>
    </citation>
    <scope>NUCLEOTIDE SEQUENCE [LARGE SCALE GENOMIC DNA]</scope>
    <source>
        <strain evidence="2 3">MDC 2508</strain>
    </source>
</reference>
<proteinExistence type="predicted"/>
<protein>
    <submittedName>
        <fullName evidence="2">Uncharacterized protein</fullName>
    </submittedName>
</protein>
<organism evidence="2 3">
    <name type="scientific">Aeromonas cavernicola</name>
    <dbReference type="NCBI Taxonomy" id="1006623"/>
    <lineage>
        <taxon>Bacteria</taxon>
        <taxon>Pseudomonadati</taxon>
        <taxon>Pseudomonadota</taxon>
        <taxon>Gammaproteobacteria</taxon>
        <taxon>Aeromonadales</taxon>
        <taxon>Aeromonadaceae</taxon>
        <taxon>Aeromonas</taxon>
    </lineage>
</organism>
<gene>
    <name evidence="2" type="ORF">CUC53_03060</name>
</gene>
<evidence type="ECO:0000313" key="2">
    <source>
        <dbReference type="EMBL" id="PJG60239.1"/>
    </source>
</evidence>
<keyword evidence="3" id="KW-1185">Reference proteome</keyword>
<dbReference type="Proteomes" id="UP000235861">
    <property type="component" value="Unassembled WGS sequence"/>
</dbReference>
<name>A0A2H9U8D5_9GAMM</name>